<reference evidence="2" key="1">
    <citation type="submission" date="2009-07" db="EMBL/GenBank/DDBJ databases">
        <title>Complete sequence of Geobacter sp. M21.</title>
        <authorList>
            <consortium name="US DOE Joint Genome Institute"/>
            <person name="Lucas S."/>
            <person name="Copeland A."/>
            <person name="Lapidus A."/>
            <person name="Glavina del Rio T."/>
            <person name="Dalin E."/>
            <person name="Tice H."/>
            <person name="Bruce D."/>
            <person name="Goodwin L."/>
            <person name="Pitluck S."/>
            <person name="Saunders E."/>
            <person name="Brettin T."/>
            <person name="Detter J.C."/>
            <person name="Han C."/>
            <person name="Larimer F."/>
            <person name="Land M."/>
            <person name="Hauser L."/>
            <person name="Kyrpides N."/>
            <person name="Ovchinnikova G."/>
            <person name="Lovley D."/>
        </authorList>
    </citation>
    <scope>NUCLEOTIDE SEQUENCE [LARGE SCALE GENOMIC DNA]</scope>
    <source>
        <strain evidence="2">M21</strain>
    </source>
</reference>
<dbReference type="KEGG" id="gem:GM21_1452"/>
<name>C6E4X9_GEOSM</name>
<sequence length="377" mass="42186">MGLDINYDAITIDSCILKGEGYKFDEGLLALLDQFKDSSIQLVQSDIVHNEGKNHIAESIKNARAEIAKLLKSAAKHLKIEDKTVDAAKEMLCPEEGDVQIAEKRLSQFYEKIGADIIPSDSYVEIARLIQMYFDAEAPFETGKDKKAEFPDAIALLSLENWARQHAIKILAVSNDVGWKNFAANSEYIDVIETLSEAIQLFQPHELANDILLQIQTDVLLNQDNPILDMVQSEIERTIEEAIIHVEAESFLCFEEDEVYATYLNHEFVKDDNGLVLVRVVKTQADMIVIEISAKVECEVTASFSFSVHDSIDRDYVQMGGVTTSIEESFDTEILVTLTGDFGEGFDGVDVEKVEVLETISYADFGTVEPDWGDHDD</sequence>
<gene>
    <name evidence="2" type="ordered locus">GM21_1452</name>
</gene>
<evidence type="ECO:0000259" key="1">
    <source>
        <dbReference type="Pfam" id="PF16289"/>
    </source>
</evidence>
<accession>C6E4X9</accession>
<dbReference type="eggNOG" id="ENOG502Z9B1">
    <property type="taxonomic scope" value="Bacteria"/>
</dbReference>
<dbReference type="Pfam" id="PF16289">
    <property type="entry name" value="PIN_12"/>
    <property type="match status" value="1"/>
</dbReference>
<feature type="domain" description="DUF4935" evidence="1">
    <location>
        <begin position="10"/>
        <end position="178"/>
    </location>
</feature>
<dbReference type="HOGENOM" id="CLU_063004_1_0_7"/>
<protein>
    <recommendedName>
        <fullName evidence="1">DUF4935 domain-containing protein</fullName>
    </recommendedName>
</protein>
<dbReference type="InterPro" id="IPR032557">
    <property type="entry name" value="DUF4935"/>
</dbReference>
<proteinExistence type="predicted"/>
<dbReference type="EMBL" id="CP001661">
    <property type="protein sequence ID" value="ACT17508.1"/>
    <property type="molecule type" value="Genomic_DNA"/>
</dbReference>
<evidence type="ECO:0000313" key="2">
    <source>
        <dbReference type="EMBL" id="ACT17508.1"/>
    </source>
</evidence>
<dbReference type="AlphaFoldDB" id="C6E4X9"/>
<organism evidence="2">
    <name type="scientific">Geobacter sp. (strain M21)</name>
    <dbReference type="NCBI Taxonomy" id="443144"/>
    <lineage>
        <taxon>Bacteria</taxon>
        <taxon>Pseudomonadati</taxon>
        <taxon>Thermodesulfobacteriota</taxon>
        <taxon>Desulfuromonadia</taxon>
        <taxon>Geobacterales</taxon>
        <taxon>Geobacteraceae</taxon>
        <taxon>Geobacter</taxon>
    </lineage>
</organism>